<organism evidence="1 2">
    <name type="scientific">Heyndrickxia ginsengihumi</name>
    <dbReference type="NCBI Taxonomy" id="363870"/>
    <lineage>
        <taxon>Bacteria</taxon>
        <taxon>Bacillati</taxon>
        <taxon>Bacillota</taxon>
        <taxon>Bacilli</taxon>
        <taxon>Bacillales</taxon>
        <taxon>Bacillaceae</taxon>
        <taxon>Heyndrickxia</taxon>
    </lineage>
</organism>
<dbReference type="AlphaFoldDB" id="A0A0A6VAI6"/>
<comment type="caution">
    <text evidence="1">The sequence shown here is derived from an EMBL/GenBank/DDBJ whole genome shotgun (WGS) entry which is preliminary data.</text>
</comment>
<reference evidence="1 2" key="1">
    <citation type="submission" date="2014-10" db="EMBL/GenBank/DDBJ databases">
        <title>Draft genome of phytase producing Bacillus ginsengihumi strain M2.11.</title>
        <authorList>
            <person name="Toymentseva A."/>
            <person name="Boulygina E.A."/>
            <person name="Kazakov S.V."/>
            <person name="Kayumov I."/>
            <person name="Suleimanova A.D."/>
            <person name="Mardanova A.M."/>
            <person name="Maria S.N."/>
            <person name="Sergey M.Y."/>
            <person name="Sharipova M.R."/>
        </authorList>
    </citation>
    <scope>NUCLEOTIDE SEQUENCE [LARGE SCALE GENOMIC DNA]</scope>
    <source>
        <strain evidence="1 2">M2.11</strain>
    </source>
</reference>
<sequence length="65" mass="7059">MQDSCGMSGIAKTPHACSAEEAQHLPTESKHPGAKITPTLIKTVSENKLIVSLFIDYVLFLPLLH</sequence>
<accession>A0A0A6VAI6</accession>
<evidence type="ECO:0000313" key="1">
    <source>
        <dbReference type="EMBL" id="KHD85245.1"/>
    </source>
</evidence>
<name>A0A0A6VAI6_9BACI</name>
<gene>
    <name evidence="1" type="ORF">NG54_10390</name>
</gene>
<dbReference type="EMBL" id="JRUN01000028">
    <property type="protein sequence ID" value="KHD85245.1"/>
    <property type="molecule type" value="Genomic_DNA"/>
</dbReference>
<proteinExistence type="predicted"/>
<dbReference type="Proteomes" id="UP000030588">
    <property type="component" value="Unassembled WGS sequence"/>
</dbReference>
<evidence type="ECO:0000313" key="2">
    <source>
        <dbReference type="Proteomes" id="UP000030588"/>
    </source>
</evidence>
<protein>
    <submittedName>
        <fullName evidence="1">Uncharacterized protein</fullName>
    </submittedName>
</protein>